<name>A0A7J7KVD8_9MAGN</name>
<dbReference type="GO" id="GO:0006353">
    <property type="term" value="P:DNA-templated transcription termination"/>
    <property type="evidence" value="ECO:0007669"/>
    <property type="project" value="UniProtKB-KW"/>
</dbReference>
<keyword evidence="2" id="KW-0806">Transcription termination</keyword>
<keyword evidence="5" id="KW-1185">Reference proteome</keyword>
<evidence type="ECO:0000313" key="5">
    <source>
        <dbReference type="Proteomes" id="UP000541444"/>
    </source>
</evidence>
<dbReference type="SMART" id="SM00733">
    <property type="entry name" value="Mterf"/>
    <property type="match status" value="3"/>
</dbReference>
<evidence type="ECO:0000313" key="4">
    <source>
        <dbReference type="EMBL" id="KAF6134274.1"/>
    </source>
</evidence>
<gene>
    <name evidence="4" type="ORF">GIB67_039114</name>
</gene>
<dbReference type="GO" id="GO:0003676">
    <property type="term" value="F:nucleic acid binding"/>
    <property type="evidence" value="ECO:0007669"/>
    <property type="project" value="InterPro"/>
</dbReference>
<keyword evidence="2" id="KW-0805">Transcription regulation</keyword>
<dbReference type="Proteomes" id="UP000541444">
    <property type="component" value="Unassembled WGS sequence"/>
</dbReference>
<dbReference type="InterPro" id="IPR003690">
    <property type="entry name" value="MTERF"/>
</dbReference>
<keyword evidence="3" id="KW-0809">Transit peptide</keyword>
<evidence type="ECO:0000256" key="1">
    <source>
        <dbReference type="ARBA" id="ARBA00007692"/>
    </source>
</evidence>
<proteinExistence type="inferred from homology"/>
<dbReference type="PANTHER" id="PTHR13068:SF130">
    <property type="entry name" value="TRANSCRIPTION TERMINATION FACTOR MTERF6, CHLOROPLASTIC_MITOCHONDRIAL-LIKE"/>
    <property type="match status" value="1"/>
</dbReference>
<dbReference type="Pfam" id="PF02536">
    <property type="entry name" value="mTERF"/>
    <property type="match status" value="1"/>
</dbReference>
<dbReference type="EMBL" id="JACGCM010002882">
    <property type="protein sequence ID" value="KAF6134274.1"/>
    <property type="molecule type" value="Genomic_DNA"/>
</dbReference>
<dbReference type="PANTHER" id="PTHR13068">
    <property type="entry name" value="CGI-12 PROTEIN-RELATED"/>
    <property type="match status" value="1"/>
</dbReference>
<organism evidence="4 5">
    <name type="scientific">Kingdonia uniflora</name>
    <dbReference type="NCBI Taxonomy" id="39325"/>
    <lineage>
        <taxon>Eukaryota</taxon>
        <taxon>Viridiplantae</taxon>
        <taxon>Streptophyta</taxon>
        <taxon>Embryophyta</taxon>
        <taxon>Tracheophyta</taxon>
        <taxon>Spermatophyta</taxon>
        <taxon>Magnoliopsida</taxon>
        <taxon>Ranunculales</taxon>
        <taxon>Circaeasteraceae</taxon>
        <taxon>Kingdonia</taxon>
    </lineage>
</organism>
<dbReference type="OrthoDB" id="637682at2759"/>
<accession>A0A7J7KVD8</accession>
<dbReference type="InterPro" id="IPR038538">
    <property type="entry name" value="MTERF_sf"/>
</dbReference>
<dbReference type="Gene3D" id="1.25.70.10">
    <property type="entry name" value="Transcription termination factor 3, mitochondrial"/>
    <property type="match status" value="1"/>
</dbReference>
<reference evidence="4 5" key="1">
    <citation type="journal article" date="2020" name="IScience">
        <title>Genome Sequencing of the Endangered Kingdonia uniflora (Circaeasteraceae, Ranunculales) Reveals Potential Mechanisms of Evolutionary Specialization.</title>
        <authorList>
            <person name="Sun Y."/>
            <person name="Deng T."/>
            <person name="Zhang A."/>
            <person name="Moore M.J."/>
            <person name="Landis J.B."/>
            <person name="Lin N."/>
            <person name="Zhang H."/>
            <person name="Zhang X."/>
            <person name="Huang J."/>
            <person name="Zhang X."/>
            <person name="Sun H."/>
            <person name="Wang H."/>
        </authorList>
    </citation>
    <scope>NUCLEOTIDE SEQUENCE [LARGE SCALE GENOMIC DNA]</scope>
    <source>
        <strain evidence="4">TB1705</strain>
        <tissue evidence="4">Leaf</tissue>
    </source>
</reference>
<comment type="similarity">
    <text evidence="1">Belongs to the mTERF family.</text>
</comment>
<evidence type="ECO:0000256" key="3">
    <source>
        <dbReference type="ARBA" id="ARBA00022946"/>
    </source>
</evidence>
<keyword evidence="2" id="KW-0804">Transcription</keyword>
<dbReference type="AlphaFoldDB" id="A0A7J7KVD8"/>
<protein>
    <submittedName>
        <fullName evidence="4">Uncharacterized protein</fullName>
    </submittedName>
</protein>
<comment type="caution">
    <text evidence="4">The sequence shown here is derived from an EMBL/GenBank/DDBJ whole genome shotgun (WGS) entry which is preliminary data.</text>
</comment>
<sequence>MSRKPKLKCLQHLGFSTTSITNLISANPNLLLRDIDNTIEFLCSVQLYDQDIIKVLRKCTWLLTPEIQKNVTYNIEILRQCGVPDKQITRSLLRLPRFFIQKPECIKCIVARADEFRIKRDSGSFFEAVKVMGGMRKASIDAKFELYKSYGWSELNIISAFTKFPNVLGYSDQNIRATMSLVAVGYKPMDVASGPRVFGSILEKVLKPRNETKDFEFEKLSPGATSLVEEAL</sequence>
<evidence type="ECO:0000256" key="2">
    <source>
        <dbReference type="ARBA" id="ARBA00022472"/>
    </source>
</evidence>